<dbReference type="Gene3D" id="1.10.287.470">
    <property type="entry name" value="Helix hairpin bin"/>
    <property type="match status" value="1"/>
</dbReference>
<dbReference type="PANTHER" id="PTHR30097:SF4">
    <property type="entry name" value="SLR6042 PROTEIN"/>
    <property type="match status" value="1"/>
</dbReference>
<protein>
    <submittedName>
        <fullName evidence="4">RND family efflux transporter MFP subunit</fullName>
    </submittedName>
</protein>
<keyword evidence="2" id="KW-0813">Transport</keyword>
<organism evidence="4 5">
    <name type="scientific">Albibacterium bauzanense</name>
    <dbReference type="NCBI Taxonomy" id="653929"/>
    <lineage>
        <taxon>Bacteria</taxon>
        <taxon>Pseudomonadati</taxon>
        <taxon>Bacteroidota</taxon>
        <taxon>Sphingobacteriia</taxon>
        <taxon>Sphingobacteriales</taxon>
        <taxon>Sphingobacteriaceae</taxon>
        <taxon>Albibacterium</taxon>
    </lineage>
</organism>
<comment type="caution">
    <text evidence="4">The sequence shown here is derived from an EMBL/GenBank/DDBJ whole genome shotgun (WGS) entry which is preliminary data.</text>
</comment>
<dbReference type="SUPFAM" id="SSF111369">
    <property type="entry name" value="HlyD-like secretion proteins"/>
    <property type="match status" value="1"/>
</dbReference>
<sequence>MKAIIIINIFLILFLVSCRNEQPNNRNEENPIEDHEEIPNSVFLTDEQIKAVGIQLGQIEQKSLSDGLKINGELSVPNQNKANATTLYPGIIKEIYIQPGSAVKKGQRIASITNADYIKMQEDYLNLTTESTLAETEYRRQKELYEGKAGALKNLQRAETEFRALSTRKASLKQQLQMMGINTSDISNGNLVTSLYVLAPISGVLSNSLVQIGSYVDTSTPIAEIIDNSKIHVDLHVYEKDLPRFKVGQDLDFYLTNNQEKRYSARIFSTGSSFEDNSKTIIVHAEVTGGKVGLIDGMNIIANVGFDKSTVDAVPTEAVVNQDGKDYIFIVQDHEDESKNDLVEDEHQGITFIRVPVITTKSDVGYTQITPVQEIDKNAKIANKGAFFILAKMMDTGDSHGH</sequence>
<evidence type="ECO:0000313" key="4">
    <source>
        <dbReference type="EMBL" id="TCK80916.1"/>
    </source>
</evidence>
<dbReference type="NCBIfam" id="TIGR01730">
    <property type="entry name" value="RND_mfp"/>
    <property type="match status" value="1"/>
</dbReference>
<dbReference type="GO" id="GO:0030313">
    <property type="term" value="C:cell envelope"/>
    <property type="evidence" value="ECO:0007669"/>
    <property type="project" value="TreeGrafter"/>
</dbReference>
<comment type="similarity">
    <text evidence="1">Belongs to the membrane fusion protein (MFP) (TC 8.A.1) family.</text>
</comment>
<dbReference type="EMBL" id="SMGO01000003">
    <property type="protein sequence ID" value="TCK80916.1"/>
    <property type="molecule type" value="Genomic_DNA"/>
</dbReference>
<dbReference type="InterPro" id="IPR006143">
    <property type="entry name" value="RND_pump_MFP"/>
</dbReference>
<dbReference type="InterPro" id="IPR051909">
    <property type="entry name" value="MFP_Cation_Efflux"/>
</dbReference>
<dbReference type="PANTHER" id="PTHR30097">
    <property type="entry name" value="CATION EFFLUX SYSTEM PROTEIN CUSB"/>
    <property type="match status" value="1"/>
</dbReference>
<accession>A0A4R1LPB1</accession>
<keyword evidence="5" id="KW-1185">Reference proteome</keyword>
<evidence type="ECO:0000259" key="3">
    <source>
        <dbReference type="Pfam" id="PF25917"/>
    </source>
</evidence>
<dbReference type="OrthoDB" id="9814657at2"/>
<evidence type="ECO:0000256" key="2">
    <source>
        <dbReference type="ARBA" id="ARBA00022448"/>
    </source>
</evidence>
<evidence type="ECO:0000256" key="1">
    <source>
        <dbReference type="ARBA" id="ARBA00009477"/>
    </source>
</evidence>
<dbReference type="GO" id="GO:0016020">
    <property type="term" value="C:membrane"/>
    <property type="evidence" value="ECO:0007669"/>
    <property type="project" value="InterPro"/>
</dbReference>
<dbReference type="AlphaFoldDB" id="A0A4R1LPB1"/>
<dbReference type="PROSITE" id="PS51257">
    <property type="entry name" value="PROKAR_LIPOPROTEIN"/>
    <property type="match status" value="1"/>
</dbReference>
<reference evidence="4 5" key="1">
    <citation type="submission" date="2019-03" db="EMBL/GenBank/DDBJ databases">
        <title>Genomic Encyclopedia of Archaeal and Bacterial Type Strains, Phase II (KMG-II): from individual species to whole genera.</title>
        <authorList>
            <person name="Goeker M."/>
        </authorList>
    </citation>
    <scope>NUCLEOTIDE SEQUENCE [LARGE SCALE GENOMIC DNA]</scope>
    <source>
        <strain evidence="4 5">DSM 22554</strain>
    </source>
</reference>
<dbReference type="Gene3D" id="2.40.50.100">
    <property type="match status" value="1"/>
</dbReference>
<gene>
    <name evidence="4" type="ORF">C8N28_2671</name>
</gene>
<dbReference type="Proteomes" id="UP000294616">
    <property type="component" value="Unassembled WGS sequence"/>
</dbReference>
<dbReference type="InterPro" id="IPR058625">
    <property type="entry name" value="MdtA-like_BSH"/>
</dbReference>
<dbReference type="Pfam" id="PF25917">
    <property type="entry name" value="BSH_RND"/>
    <property type="match status" value="1"/>
</dbReference>
<proteinExistence type="inferred from homology"/>
<dbReference type="Gene3D" id="2.40.30.170">
    <property type="match status" value="1"/>
</dbReference>
<dbReference type="RefSeq" id="WP_132225662.1">
    <property type="nucleotide sequence ID" value="NZ_SMGO01000003.1"/>
</dbReference>
<feature type="domain" description="Multidrug resistance protein MdtA-like barrel-sandwich hybrid" evidence="3">
    <location>
        <begin position="89"/>
        <end position="225"/>
    </location>
</feature>
<dbReference type="GO" id="GO:0022857">
    <property type="term" value="F:transmembrane transporter activity"/>
    <property type="evidence" value="ECO:0007669"/>
    <property type="project" value="InterPro"/>
</dbReference>
<dbReference type="GO" id="GO:0015679">
    <property type="term" value="P:plasma membrane copper ion transport"/>
    <property type="evidence" value="ECO:0007669"/>
    <property type="project" value="TreeGrafter"/>
</dbReference>
<name>A0A4R1LPB1_9SPHI</name>
<evidence type="ECO:0000313" key="5">
    <source>
        <dbReference type="Proteomes" id="UP000294616"/>
    </source>
</evidence>
<dbReference type="GO" id="GO:0060003">
    <property type="term" value="P:copper ion export"/>
    <property type="evidence" value="ECO:0007669"/>
    <property type="project" value="TreeGrafter"/>
</dbReference>